<dbReference type="Gene3D" id="3.90.1150.10">
    <property type="entry name" value="Aspartate Aminotransferase, domain 1"/>
    <property type="match status" value="1"/>
</dbReference>
<evidence type="ECO:0000313" key="1">
    <source>
        <dbReference type="EMBL" id="GJH29998.1"/>
    </source>
</evidence>
<dbReference type="SUPFAM" id="SSF53383">
    <property type="entry name" value="PLP-dependent transferases"/>
    <property type="match status" value="1"/>
</dbReference>
<dbReference type="InterPro" id="IPR015422">
    <property type="entry name" value="PyrdxlP-dep_Trfase_small"/>
</dbReference>
<accession>A0AA37MJR4</accession>
<dbReference type="InterPro" id="IPR015424">
    <property type="entry name" value="PyrdxlP-dep_Trfase"/>
</dbReference>
<organism evidence="1 2">
    <name type="scientific">Caballeronia novacaledonica</name>
    <dbReference type="NCBI Taxonomy" id="1544861"/>
    <lineage>
        <taxon>Bacteria</taxon>
        <taxon>Pseudomonadati</taxon>
        <taxon>Pseudomonadota</taxon>
        <taxon>Betaproteobacteria</taxon>
        <taxon>Burkholderiales</taxon>
        <taxon>Burkholderiaceae</taxon>
        <taxon>Caballeronia</taxon>
    </lineage>
</organism>
<dbReference type="Proteomes" id="UP001055111">
    <property type="component" value="Unassembled WGS sequence"/>
</dbReference>
<sequence length="63" mass="6557">MAIDLDFANYLLEAACVSVVLGSALGVENHVRIAYAVPKPKLRDACRRIETAGAALTSAVAAV</sequence>
<dbReference type="AlphaFoldDB" id="A0AA37MJR4"/>
<proteinExistence type="predicted"/>
<name>A0AA37MJR4_9BURK</name>
<reference evidence="1" key="1">
    <citation type="submission" date="2022-09" db="EMBL/GenBank/DDBJ databases">
        <title>Isolation and characterization of 3-chlorobenzoate degrading bacteria from soils in Shizuoka.</title>
        <authorList>
            <person name="Ifat A."/>
            <person name="Ogawa N."/>
            <person name="Kimbara K."/>
            <person name="Moriuchi R."/>
            <person name="Dohra H."/>
            <person name="Shintani M."/>
        </authorList>
    </citation>
    <scope>NUCLEOTIDE SEQUENCE</scope>
    <source>
        <strain evidence="1">19CS4-2</strain>
    </source>
</reference>
<dbReference type="RefSeq" id="WP_238217595.1">
    <property type="nucleotide sequence ID" value="NZ_BPUS01000029.1"/>
</dbReference>
<comment type="caution">
    <text evidence="1">The sequence shown here is derived from an EMBL/GenBank/DDBJ whole genome shotgun (WGS) entry which is preliminary data.</text>
</comment>
<evidence type="ECO:0000313" key="2">
    <source>
        <dbReference type="Proteomes" id="UP001055111"/>
    </source>
</evidence>
<dbReference type="EMBL" id="BPUS01000029">
    <property type="protein sequence ID" value="GJH29998.1"/>
    <property type="molecule type" value="Genomic_DNA"/>
</dbReference>
<gene>
    <name evidence="1" type="ORF">CBA19CS42_35800</name>
</gene>
<protein>
    <submittedName>
        <fullName evidence="1">Uncharacterized protein</fullName>
    </submittedName>
</protein>